<dbReference type="OrthoDB" id="9808881at2"/>
<evidence type="ECO:0000259" key="2">
    <source>
        <dbReference type="PROSITE" id="PS50828"/>
    </source>
</evidence>
<feature type="compositionally biased region" description="Basic and acidic residues" evidence="1">
    <location>
        <begin position="183"/>
        <end position="207"/>
    </location>
</feature>
<organism evidence="3 4">
    <name type="scientific">Nitratidesulfovibrio vulgaris (strain ATCC 29579 / DSM 644 / CCUG 34227 / NCIMB 8303 / VKM B-1760 / Hildenborough)</name>
    <name type="common">Desulfovibrio vulgaris</name>
    <dbReference type="NCBI Taxonomy" id="882"/>
    <lineage>
        <taxon>Bacteria</taxon>
        <taxon>Pseudomonadati</taxon>
        <taxon>Thermodesulfobacteriota</taxon>
        <taxon>Desulfovibrionia</taxon>
        <taxon>Desulfovibrionales</taxon>
        <taxon>Desulfovibrionaceae</taxon>
        <taxon>Nitratidesulfovibrio</taxon>
    </lineage>
</organism>
<dbReference type="Proteomes" id="UP000002194">
    <property type="component" value="Chromosome"/>
</dbReference>
<accession>Q729L9</accession>
<feature type="compositionally biased region" description="Basic and acidic residues" evidence="1">
    <location>
        <begin position="110"/>
        <end position="119"/>
    </location>
</feature>
<dbReference type="HOGENOM" id="CLU_055978_0_0_7"/>
<dbReference type="SMART" id="SM00463">
    <property type="entry name" value="SMR"/>
    <property type="match status" value="1"/>
</dbReference>
<feature type="compositionally biased region" description="Basic and acidic residues" evidence="1">
    <location>
        <begin position="21"/>
        <end position="38"/>
    </location>
</feature>
<evidence type="ECO:0000313" key="4">
    <source>
        <dbReference type="Proteomes" id="UP000002194"/>
    </source>
</evidence>
<dbReference type="SMR" id="Q729L9"/>
<dbReference type="RefSeq" id="WP_010939604.1">
    <property type="nucleotide sequence ID" value="NC_002937.3"/>
</dbReference>
<dbReference type="SUPFAM" id="SSF160443">
    <property type="entry name" value="SMR domain-like"/>
    <property type="match status" value="1"/>
</dbReference>
<dbReference type="STRING" id="882.DVU_2331"/>
<dbReference type="EnsemblBacteria" id="AAS96804">
    <property type="protein sequence ID" value="AAS96804"/>
    <property type="gene ID" value="DVU_2331"/>
</dbReference>
<dbReference type="PaxDb" id="882-DVU_2331"/>
<dbReference type="AlphaFoldDB" id="Q729L9"/>
<dbReference type="PATRIC" id="fig|882.5.peg.2110"/>
<dbReference type="InterPro" id="IPR002625">
    <property type="entry name" value="Smr_dom"/>
</dbReference>
<dbReference type="KEGG" id="dvu:DVU_2331"/>
<name>Q729L9_NITV2</name>
<keyword evidence="4" id="KW-1185">Reference proteome</keyword>
<dbReference type="PANTHER" id="PTHR35562">
    <property type="entry name" value="DNA ENDONUCLEASE SMRA-RELATED"/>
    <property type="match status" value="1"/>
</dbReference>
<feature type="region of interest" description="Disordered" evidence="1">
    <location>
        <begin position="1"/>
        <end position="220"/>
    </location>
</feature>
<feature type="region of interest" description="Disordered" evidence="1">
    <location>
        <begin position="232"/>
        <end position="256"/>
    </location>
</feature>
<dbReference type="PROSITE" id="PS50828">
    <property type="entry name" value="SMR"/>
    <property type="match status" value="1"/>
</dbReference>
<sequence>MSKHDTPIDDTNPFRALQKRQFRDARTASAEKKPEPARHSVALPDDESEAFAAAMGGVQRLDAPSGKAPSPGKGGKTNKGHREGGASGTPHAPQPASGAVNPATPTGHEGTPRARDAHGRPTPAMEAALRDKAGIQPADEGSFALGQHPAFKSLRENAQQADADVLLPEAPHGQPIQGPASHPDVKTSQRRLDVRERSRHAVSDHGTQHPTRATSGDDDDDMSFATAMRGITPLSGKGREVPPAVTPGKAATSGRDPVQDFLEGRIEFALEYTEEYLEGHVVGLDELTIGKLRAGQYSPEAHLDLHGLNALQAYQSLVGFFRGAYLKGLRTVLVIPGRGRNSPDGLGILREKLQSWLTRDPFKRVVLAFCTAQPTDGGAGAVYVLLRKFKKSRGKIQWDRTPSDADLFM</sequence>
<feature type="domain" description="Smr" evidence="2">
    <location>
        <begin position="303"/>
        <end position="387"/>
    </location>
</feature>
<proteinExistence type="predicted"/>
<dbReference type="EMBL" id="AE017285">
    <property type="protein sequence ID" value="AAS96804.1"/>
    <property type="molecule type" value="Genomic_DNA"/>
</dbReference>
<protein>
    <submittedName>
        <fullName evidence="3">Smr family protein</fullName>
    </submittedName>
</protein>
<reference evidence="3 4" key="1">
    <citation type="journal article" date="2004" name="Nat. Biotechnol.">
        <title>The genome sequence of the anaerobic, sulfate-reducing bacterium Desulfovibrio vulgaris Hildenborough.</title>
        <authorList>
            <person name="Heidelberg J.F."/>
            <person name="Seshadri R."/>
            <person name="Haveman S.A."/>
            <person name="Hemme C.L."/>
            <person name="Paulsen I.T."/>
            <person name="Kolonay J.F."/>
            <person name="Eisen J.A."/>
            <person name="Ward N."/>
            <person name="Methe B."/>
            <person name="Brinkac L.M."/>
            <person name="Daugherty S.C."/>
            <person name="Deboy R.T."/>
            <person name="Dodson R.J."/>
            <person name="Durkin A.S."/>
            <person name="Madupu R."/>
            <person name="Nelson W.C."/>
            <person name="Sullivan S.A."/>
            <person name="Fouts D."/>
            <person name="Haft D.H."/>
            <person name="Selengut J."/>
            <person name="Peterson J.D."/>
            <person name="Davidsen T.M."/>
            <person name="Zafar N."/>
            <person name="Zhou L."/>
            <person name="Radune D."/>
            <person name="Dimitrov G."/>
            <person name="Hance M."/>
            <person name="Tran K."/>
            <person name="Khouri H."/>
            <person name="Gill J."/>
            <person name="Utterback T.R."/>
            <person name="Feldblyum T.V."/>
            <person name="Wall J.D."/>
            <person name="Voordouw G."/>
            <person name="Fraser C.M."/>
        </authorList>
    </citation>
    <scope>NUCLEOTIDE SEQUENCE [LARGE SCALE GENOMIC DNA]</scope>
    <source>
        <strain evidence="4">ATCC 29579 / DSM 644 / NCIMB 8303 / VKM B-1760 / Hildenborough</strain>
    </source>
</reference>
<dbReference type="Pfam" id="PF01713">
    <property type="entry name" value="Smr"/>
    <property type="match status" value="1"/>
</dbReference>
<evidence type="ECO:0000313" key="3">
    <source>
        <dbReference type="EMBL" id="AAS96804.1"/>
    </source>
</evidence>
<dbReference type="PANTHER" id="PTHR35562:SF2">
    <property type="entry name" value="DNA ENDONUCLEASE SMRA-RELATED"/>
    <property type="match status" value="1"/>
</dbReference>
<dbReference type="eggNOG" id="COG2840">
    <property type="taxonomic scope" value="Bacteria"/>
</dbReference>
<dbReference type="InterPro" id="IPR036063">
    <property type="entry name" value="Smr_dom_sf"/>
</dbReference>
<evidence type="ECO:0000256" key="1">
    <source>
        <dbReference type="SAM" id="MobiDB-lite"/>
    </source>
</evidence>
<gene>
    <name evidence="3" type="ordered locus">DVU_2331</name>
</gene>
<dbReference type="Gene3D" id="3.30.1370.110">
    <property type="match status" value="1"/>
</dbReference>